<evidence type="ECO:0000313" key="1">
    <source>
        <dbReference type="EMBL" id="MDQ2088749.1"/>
    </source>
</evidence>
<dbReference type="EMBL" id="JANHAX010000001">
    <property type="protein sequence ID" value="MDQ2088749.1"/>
    <property type="molecule type" value="Genomic_DNA"/>
</dbReference>
<dbReference type="Proteomes" id="UP001226762">
    <property type="component" value="Unassembled WGS sequence"/>
</dbReference>
<name>A0AAE3W9L3_9RHOB</name>
<dbReference type="AlphaFoldDB" id="A0AAE3W9L3"/>
<gene>
    <name evidence="1" type="ORF">NO357_02390</name>
</gene>
<organism evidence="1 2">
    <name type="scientific">Marimonas arenosa</name>
    <dbReference type="NCBI Taxonomy" id="1795305"/>
    <lineage>
        <taxon>Bacteria</taxon>
        <taxon>Pseudomonadati</taxon>
        <taxon>Pseudomonadota</taxon>
        <taxon>Alphaproteobacteria</taxon>
        <taxon>Rhodobacterales</taxon>
        <taxon>Paracoccaceae</taxon>
        <taxon>Marimonas</taxon>
    </lineage>
</organism>
<sequence length="454" mass="48871">MAFGVLFDLRLRHDYWLNSDAVLHEALPEDTQMRLRRARPAAKWMRIAPTAETRRLMAGRGLLFKTTAEGARLGVELARGSTAPRRPMAGSDLLRFALEVTDPSFTAYTAGLGVGFHVFGNASGNARGGELHLSRQVPAHDPVRVWQAGELRAEYLGADTRLFQARRDTGPSALPLAADWQRRPTATHDPAESYAVGAVVMSGDHLFRALQNAPGANLGNAADWADLGPVANQYATGADQVVLRPPNFEIDVGAAAATRLEVRVRRPGGGPVLRRRSFEDTDPLVRLPVALGDLPPGRYRLDVHDGTGAALPALGLDFYLDAAAFSARWLGVIEIGPGVGDFALLDNTGLIRSPRYELRFANAAARLRYRFAAPQPVGAGAEVVADTTDANILLGTDMRALTRIGAGTLLRQDDPATAGIDERIFLARADPSGLSKEAGEWFADVHLSNLPPFS</sequence>
<protein>
    <submittedName>
        <fullName evidence="1">Uncharacterized protein</fullName>
    </submittedName>
</protein>
<proteinExistence type="predicted"/>
<accession>A0AAE3W9L3</accession>
<reference evidence="1" key="1">
    <citation type="submission" date="2022-07" db="EMBL/GenBank/DDBJ databases">
        <authorList>
            <person name="Otstavnykh N."/>
            <person name="Isaeva M."/>
            <person name="Bystritskaya E."/>
        </authorList>
    </citation>
    <scope>NUCLEOTIDE SEQUENCE</scope>
    <source>
        <strain evidence="1">KCTC 52189</strain>
    </source>
</reference>
<reference evidence="1" key="2">
    <citation type="submission" date="2023-02" db="EMBL/GenBank/DDBJ databases">
        <title>'Rhodoalgimonas zhirmunskyi' gen. nov., isolated from a red alga.</title>
        <authorList>
            <person name="Nedashkovskaya O.I."/>
            <person name="Otstavnykh N.Y."/>
            <person name="Bystritskaya E.P."/>
            <person name="Balabanova L.A."/>
            <person name="Isaeva M.P."/>
        </authorList>
    </citation>
    <scope>NUCLEOTIDE SEQUENCE</scope>
    <source>
        <strain evidence="1">KCTC 52189</strain>
    </source>
</reference>
<keyword evidence="2" id="KW-1185">Reference proteome</keyword>
<dbReference type="RefSeq" id="WP_306734013.1">
    <property type="nucleotide sequence ID" value="NZ_JANHAX010000001.1"/>
</dbReference>
<comment type="caution">
    <text evidence="1">The sequence shown here is derived from an EMBL/GenBank/DDBJ whole genome shotgun (WGS) entry which is preliminary data.</text>
</comment>
<evidence type="ECO:0000313" key="2">
    <source>
        <dbReference type="Proteomes" id="UP001226762"/>
    </source>
</evidence>